<dbReference type="AlphaFoldDB" id="A0A381U7L8"/>
<dbReference type="SUPFAM" id="SSF53448">
    <property type="entry name" value="Nucleotide-diphospho-sugar transferases"/>
    <property type="match status" value="1"/>
</dbReference>
<accession>A0A381U7L8</accession>
<feature type="domain" description="Nucleotidyl transferase" evidence="1">
    <location>
        <begin position="5"/>
        <end position="56"/>
    </location>
</feature>
<evidence type="ECO:0000259" key="1">
    <source>
        <dbReference type="Pfam" id="PF00483"/>
    </source>
</evidence>
<dbReference type="PANTHER" id="PTHR46390">
    <property type="entry name" value="MANNOSE-1-PHOSPHATE GUANYLYLTRANSFERASE"/>
    <property type="match status" value="1"/>
</dbReference>
<dbReference type="Pfam" id="PF00483">
    <property type="entry name" value="NTP_transferase"/>
    <property type="match status" value="1"/>
</dbReference>
<dbReference type="InterPro" id="IPR029044">
    <property type="entry name" value="Nucleotide-diphossugar_trans"/>
</dbReference>
<dbReference type="InterPro" id="IPR005835">
    <property type="entry name" value="NTP_transferase_dom"/>
</dbReference>
<reference evidence="2" key="1">
    <citation type="submission" date="2018-05" db="EMBL/GenBank/DDBJ databases">
        <authorList>
            <person name="Lanie J.A."/>
            <person name="Ng W.-L."/>
            <person name="Kazmierczak K.M."/>
            <person name="Andrzejewski T.M."/>
            <person name="Davidsen T.M."/>
            <person name="Wayne K.J."/>
            <person name="Tettelin H."/>
            <person name="Glass J.I."/>
            <person name="Rusch D."/>
            <person name="Podicherti R."/>
            <person name="Tsui H.-C.T."/>
            <person name="Winkler M.E."/>
        </authorList>
    </citation>
    <scope>NUCLEOTIDE SEQUENCE</scope>
</reference>
<dbReference type="PANTHER" id="PTHR46390:SF1">
    <property type="entry name" value="MANNOSE-1-PHOSPHATE GUANYLYLTRANSFERASE"/>
    <property type="match status" value="1"/>
</dbReference>
<sequence>MALIPTIIAGGSGTRLWPLSRQMFPKQFVALTSKQSMLAETIDRLSNIDHDKVYLVGNL</sequence>
<dbReference type="InterPro" id="IPR051161">
    <property type="entry name" value="Mannose-6P_isomerase_type2"/>
</dbReference>
<protein>
    <recommendedName>
        <fullName evidence="1">Nucleotidyl transferase domain-containing protein</fullName>
    </recommendedName>
</protein>
<name>A0A381U7L8_9ZZZZ</name>
<dbReference type="GO" id="GO:0004475">
    <property type="term" value="F:mannose-1-phosphate guanylyltransferase (GTP) activity"/>
    <property type="evidence" value="ECO:0007669"/>
    <property type="project" value="TreeGrafter"/>
</dbReference>
<feature type="non-terminal residue" evidence="2">
    <location>
        <position position="59"/>
    </location>
</feature>
<dbReference type="Gene3D" id="3.90.550.10">
    <property type="entry name" value="Spore Coat Polysaccharide Biosynthesis Protein SpsA, Chain A"/>
    <property type="match status" value="1"/>
</dbReference>
<gene>
    <name evidence="2" type="ORF">METZ01_LOCUS76402</name>
</gene>
<dbReference type="GO" id="GO:0009298">
    <property type="term" value="P:GDP-mannose biosynthetic process"/>
    <property type="evidence" value="ECO:0007669"/>
    <property type="project" value="TreeGrafter"/>
</dbReference>
<dbReference type="EMBL" id="UINC01005787">
    <property type="protein sequence ID" value="SVA23548.1"/>
    <property type="molecule type" value="Genomic_DNA"/>
</dbReference>
<evidence type="ECO:0000313" key="2">
    <source>
        <dbReference type="EMBL" id="SVA23548.1"/>
    </source>
</evidence>
<organism evidence="2">
    <name type="scientific">marine metagenome</name>
    <dbReference type="NCBI Taxonomy" id="408172"/>
    <lineage>
        <taxon>unclassified sequences</taxon>
        <taxon>metagenomes</taxon>
        <taxon>ecological metagenomes</taxon>
    </lineage>
</organism>
<proteinExistence type="predicted"/>